<evidence type="ECO:0000313" key="1">
    <source>
        <dbReference type="EMBL" id="MFM9611649.1"/>
    </source>
</evidence>
<comment type="caution">
    <text evidence="1">The sequence shown here is derived from an EMBL/GenBank/DDBJ whole genome shotgun (WGS) entry which is preliminary data.</text>
</comment>
<organism evidence="1 2">
    <name type="scientific">Streptomyces niveiscabiei</name>
    <dbReference type="NCBI Taxonomy" id="164115"/>
    <lineage>
        <taxon>Bacteria</taxon>
        <taxon>Bacillati</taxon>
        <taxon>Actinomycetota</taxon>
        <taxon>Actinomycetes</taxon>
        <taxon>Kitasatosporales</taxon>
        <taxon>Streptomycetaceae</taxon>
        <taxon>Streptomyces</taxon>
    </lineage>
</organism>
<name>A0ABW9HU58_9ACTN</name>
<accession>A0ABW9HU58</accession>
<reference evidence="1 2" key="1">
    <citation type="submission" date="2024-12" db="EMBL/GenBank/DDBJ databases">
        <title>Forecasting of Potato common scab and diversities of Pathogenic streptomyces spp. in china.</title>
        <authorList>
            <person name="Handique U."/>
            <person name="Wu J."/>
        </authorList>
    </citation>
    <scope>NUCLEOTIDE SEQUENCE [LARGE SCALE GENOMIC DNA]</scope>
    <source>
        <strain evidence="1 2">ZRIMU1530</strain>
    </source>
</reference>
<dbReference type="EMBL" id="JBJVNI010000012">
    <property type="protein sequence ID" value="MFM9611649.1"/>
    <property type="molecule type" value="Genomic_DNA"/>
</dbReference>
<dbReference type="Proteomes" id="UP001631957">
    <property type="component" value="Unassembled WGS sequence"/>
</dbReference>
<protein>
    <submittedName>
        <fullName evidence="1">Uncharacterized protein</fullName>
    </submittedName>
</protein>
<keyword evidence="2" id="KW-1185">Reference proteome</keyword>
<proteinExistence type="predicted"/>
<gene>
    <name evidence="1" type="ORF">ACKI18_23410</name>
</gene>
<evidence type="ECO:0000313" key="2">
    <source>
        <dbReference type="Proteomes" id="UP001631957"/>
    </source>
</evidence>
<sequence>MNRDNHTALDALFGMTPPEPVAGCSVCAEFVDQSRAARAAHDHSKETDVNVLMRRHQQQAHPG</sequence>
<dbReference type="RefSeq" id="WP_409123216.1">
    <property type="nucleotide sequence ID" value="NZ_JBJVNI010000012.1"/>
</dbReference>